<gene>
    <name evidence="1" type="ORF">L3Q82_002078</name>
</gene>
<protein>
    <submittedName>
        <fullName evidence="1">Uncharacterized protein</fullName>
    </submittedName>
</protein>
<evidence type="ECO:0000313" key="2">
    <source>
        <dbReference type="Proteomes" id="UP000831701"/>
    </source>
</evidence>
<proteinExistence type="predicted"/>
<comment type="caution">
    <text evidence="1">The sequence shown here is derived from an EMBL/GenBank/DDBJ whole genome shotgun (WGS) entry which is preliminary data.</text>
</comment>
<evidence type="ECO:0000313" key="1">
    <source>
        <dbReference type="EMBL" id="KAI3361725.1"/>
    </source>
</evidence>
<keyword evidence="2" id="KW-1185">Reference proteome</keyword>
<name>A0ACB8W243_9TELE</name>
<reference evidence="1" key="1">
    <citation type="submission" date="2022-04" db="EMBL/GenBank/DDBJ databases">
        <title>Jade perch genome.</title>
        <authorList>
            <person name="Chao B."/>
        </authorList>
    </citation>
    <scope>NUCLEOTIDE SEQUENCE</scope>
    <source>
        <strain evidence="1">CB-2022</strain>
    </source>
</reference>
<accession>A0ACB8W243</accession>
<sequence length="415" mass="46492">MKVQHERERKTGNLPVKVFVIRLKPNAVNEMTTDNADRLSLLASTISQGEYLALWLLHYVHQLRGQEKNKKAFPVPRTFKGDLIIQTESFPIINGTQAPISSRSPPALQSLSNSTVGYLRGPLSTRVIPITYFFVTAVGIPANVAILAALASKIRKVSSAILYCSLAVSDLFLLISLFFKAHYHLHGNHWALGEAACRVVTACFYGNLYCSAQTLACISIKRYLAVVHPFMYKSLPKRTCTAWVTLALWGVFGAAIMPVLLIQQSYWLPQVGRISCHDVLPLDLDSHIFLLYYSLFLTTFGFLLPLVVVVVVCYGRIVCELNHSHHDWAMYIKASSLVFVIFLVCFTPAGLLHFIHYVQLFMDGMESFYMYFNVAVCLCCLHACLDPFLFLLMSKSAGSNFYFSAFKGKTLSISV</sequence>
<organism evidence="1 2">
    <name type="scientific">Scortum barcoo</name>
    <name type="common">barcoo grunter</name>
    <dbReference type="NCBI Taxonomy" id="214431"/>
    <lineage>
        <taxon>Eukaryota</taxon>
        <taxon>Metazoa</taxon>
        <taxon>Chordata</taxon>
        <taxon>Craniata</taxon>
        <taxon>Vertebrata</taxon>
        <taxon>Euteleostomi</taxon>
        <taxon>Actinopterygii</taxon>
        <taxon>Neopterygii</taxon>
        <taxon>Teleostei</taxon>
        <taxon>Neoteleostei</taxon>
        <taxon>Acanthomorphata</taxon>
        <taxon>Eupercaria</taxon>
        <taxon>Centrarchiformes</taxon>
        <taxon>Terapontoidei</taxon>
        <taxon>Terapontidae</taxon>
        <taxon>Scortum</taxon>
    </lineage>
</organism>
<dbReference type="Proteomes" id="UP000831701">
    <property type="component" value="Chromosome 15"/>
</dbReference>
<dbReference type="EMBL" id="CM041545">
    <property type="protein sequence ID" value="KAI3361725.1"/>
    <property type="molecule type" value="Genomic_DNA"/>
</dbReference>